<dbReference type="OrthoDB" id="3297463at2"/>
<sequence length="422" mass="44008">MIRPPLSLRRPLAVAAAALLGFAAVTVPSPASARIPSPEPSPSVTESAETVPTTPPATPPPGPECVDAEKARYTHEFAGREGTAKITLTNGPLCAGQEQDVALVSYLAPSARFATPQYVFDTSVKKFAGVGEGELQQATLEFKVEVPACFTQVDFVFGSEIIDPLDDDSPRYDNRKIGSDSGIGARSEGPPAWYNGGEDTCVAAPAVEPTFDCEGSVTLALTNRGNIKTTFTITASGEYRKDVTVPASEVVNHKLDPANSRNITVTAKGMETFEGGHEQPEDCKQPEVGTPEGTYTSSCDEMIFEIKNPTDGATVTSTFTPNKGEAKTVTVKPGKTEKVTFKASKGFTVTVTGDLDSGGPLAWTEPKDCDETDGGAGGGEEEPGLPVTGAAAGGIAAGALALLALGAVLFVVARRRRVHFTA</sequence>
<feature type="region of interest" description="Disordered" evidence="1">
    <location>
        <begin position="30"/>
        <end position="62"/>
    </location>
</feature>
<feature type="chain" id="PRO_5007478468" description="Cell wall anchor protein" evidence="3">
    <location>
        <begin position="34"/>
        <end position="422"/>
    </location>
</feature>
<feature type="compositionally biased region" description="Acidic residues" evidence="1">
    <location>
        <begin position="368"/>
        <end position="383"/>
    </location>
</feature>
<keyword evidence="2" id="KW-0472">Membrane</keyword>
<dbReference type="EMBL" id="LRQV01000008">
    <property type="protein sequence ID" value="KXK63154.1"/>
    <property type="molecule type" value="Genomic_DNA"/>
</dbReference>
<evidence type="ECO:0000313" key="5">
    <source>
        <dbReference type="Proteomes" id="UP000070620"/>
    </source>
</evidence>
<evidence type="ECO:0000313" key="4">
    <source>
        <dbReference type="EMBL" id="KXK63154.1"/>
    </source>
</evidence>
<feature type="compositionally biased region" description="Pro residues" evidence="1">
    <location>
        <begin position="53"/>
        <end position="62"/>
    </location>
</feature>
<keyword evidence="2" id="KW-1133">Transmembrane helix</keyword>
<dbReference type="RefSeq" id="WP_067360096.1">
    <property type="nucleotide sequence ID" value="NZ_JBIUBN010000013.1"/>
</dbReference>
<keyword evidence="3" id="KW-0732">Signal</keyword>
<evidence type="ECO:0000256" key="1">
    <source>
        <dbReference type="SAM" id="MobiDB-lite"/>
    </source>
</evidence>
<feature type="compositionally biased region" description="Basic and acidic residues" evidence="1">
    <location>
        <begin position="168"/>
        <end position="178"/>
    </location>
</feature>
<organism evidence="4 5">
    <name type="scientific">Micromonospora rosaria</name>
    <dbReference type="NCBI Taxonomy" id="47874"/>
    <lineage>
        <taxon>Bacteria</taxon>
        <taxon>Bacillati</taxon>
        <taxon>Actinomycetota</taxon>
        <taxon>Actinomycetes</taxon>
        <taxon>Micromonosporales</taxon>
        <taxon>Micromonosporaceae</taxon>
        <taxon>Micromonospora</taxon>
    </lineage>
</organism>
<feature type="signal peptide" evidence="3">
    <location>
        <begin position="1"/>
        <end position="33"/>
    </location>
</feature>
<protein>
    <recommendedName>
        <fullName evidence="6">Cell wall anchor protein</fullName>
    </recommendedName>
</protein>
<feature type="region of interest" description="Disordered" evidence="1">
    <location>
        <begin position="168"/>
        <end position="191"/>
    </location>
</feature>
<dbReference type="AlphaFoldDB" id="A0A136PY10"/>
<evidence type="ECO:0000256" key="3">
    <source>
        <dbReference type="SAM" id="SignalP"/>
    </source>
</evidence>
<comment type="caution">
    <text evidence="4">The sequence shown here is derived from an EMBL/GenBank/DDBJ whole genome shotgun (WGS) entry which is preliminary data.</text>
</comment>
<evidence type="ECO:0000256" key="2">
    <source>
        <dbReference type="SAM" id="Phobius"/>
    </source>
</evidence>
<reference evidence="4 5" key="1">
    <citation type="submission" date="2016-01" db="EMBL/GenBank/DDBJ databases">
        <title>Whole genome sequence and analysis of Micromonospora rosaria DSM 803, which can produce antibacterial substance rosamicin.</title>
        <authorList>
            <person name="Yang H."/>
            <person name="He X."/>
            <person name="Zhu D."/>
        </authorList>
    </citation>
    <scope>NUCLEOTIDE SEQUENCE [LARGE SCALE GENOMIC DNA]</scope>
    <source>
        <strain evidence="4 5">DSM 803</strain>
    </source>
</reference>
<feature type="compositionally biased region" description="Low complexity" evidence="1">
    <location>
        <begin position="42"/>
        <end position="52"/>
    </location>
</feature>
<name>A0A136PY10_9ACTN</name>
<evidence type="ECO:0008006" key="6">
    <source>
        <dbReference type="Google" id="ProtNLM"/>
    </source>
</evidence>
<keyword evidence="5" id="KW-1185">Reference proteome</keyword>
<feature type="transmembrane region" description="Helical" evidence="2">
    <location>
        <begin position="390"/>
        <end position="413"/>
    </location>
</feature>
<proteinExistence type="predicted"/>
<dbReference type="Proteomes" id="UP000070620">
    <property type="component" value="Unassembled WGS sequence"/>
</dbReference>
<gene>
    <name evidence="4" type="ORF">AWW66_04240</name>
</gene>
<accession>A0A136PY10</accession>
<feature type="region of interest" description="Disordered" evidence="1">
    <location>
        <begin position="358"/>
        <end position="385"/>
    </location>
</feature>
<keyword evidence="2" id="KW-0812">Transmembrane</keyword>